<dbReference type="InterPro" id="IPR011009">
    <property type="entry name" value="Kinase-like_dom_sf"/>
</dbReference>
<dbReference type="EC" id="2.7.11.1" evidence="1"/>
<dbReference type="Pfam" id="PF00069">
    <property type="entry name" value="Pkinase"/>
    <property type="match status" value="1"/>
</dbReference>
<evidence type="ECO:0000313" key="9">
    <source>
        <dbReference type="Proteomes" id="UP001344906"/>
    </source>
</evidence>
<name>A0ABQ6FM17_9CHLR</name>
<comment type="caution">
    <text evidence="8">The sequence shown here is derived from an EMBL/GenBank/DDBJ whole genome shotgun (WGS) entry which is preliminary data.</text>
</comment>
<evidence type="ECO:0000256" key="3">
    <source>
        <dbReference type="ARBA" id="ARBA00022741"/>
    </source>
</evidence>
<feature type="transmembrane region" description="Helical" evidence="6">
    <location>
        <begin position="337"/>
        <end position="362"/>
    </location>
</feature>
<dbReference type="SUPFAM" id="SSF56112">
    <property type="entry name" value="Protein kinase-like (PK-like)"/>
    <property type="match status" value="1"/>
</dbReference>
<keyword evidence="9" id="KW-1185">Reference proteome</keyword>
<keyword evidence="5" id="KW-0067">ATP-binding</keyword>
<dbReference type="EMBL" id="BSRI01000001">
    <property type="protein sequence ID" value="GLV54759.1"/>
    <property type="molecule type" value="Genomic_DNA"/>
</dbReference>
<organism evidence="8 9">
    <name type="scientific">Dictyobacter halimunensis</name>
    <dbReference type="NCBI Taxonomy" id="3026934"/>
    <lineage>
        <taxon>Bacteria</taxon>
        <taxon>Bacillati</taxon>
        <taxon>Chloroflexota</taxon>
        <taxon>Ktedonobacteria</taxon>
        <taxon>Ktedonobacterales</taxon>
        <taxon>Dictyobacteraceae</taxon>
        <taxon>Dictyobacter</taxon>
    </lineage>
</organism>
<sequence length="550" mass="58793">MSDMGLPEQSRVRPLARHGSTLVYVGQLPRSEREVVLKICFTPFMTPLQQQQAYLHLRQEVSRLQTLKNSHILTPLMVRKTWQGLVFVSAYAPAGSLQQLLPGPLPQYRALTIIRQIGEALQAAHQQGIVHGNLMPNNVLFMQRAPEKAVDDASRDQGQLSGPEQKDHIVLSDFYLPSLASTQIVSSGNEQPQLRHYMAPEQFMGQRSALADQYALAAIAYELFTGKAPFDGAARTTLQHKHTYVTPPAPDMLNPDLPAVISRAISKGLSKDPAARFASVQDFLNVLDAIEPPVVDAVATLPIGAKITGSPSPVGSAGVAQSLNAPRRSRTRIRKRLLLMSAALLVLLLATGAFFATGASLFNGRSEVKVVPTRLATTSPTITQQARIQTTAIATLSPTPMPTFRPTIGVTSTPTATPVPLSTATPTTPAPTPVIQAAPASTPTPVPTSNPVSSPVAPGTVKPILECVHLQGANGYVAKFGYLNISNDNVTIPVGDNNMIVPSQYSGSLPTDFVPGRQYAVMQINARSSDVLVWALNGATATASTLSPRC</sequence>
<dbReference type="PANTHER" id="PTHR43289:SF6">
    <property type="entry name" value="SERINE_THREONINE-PROTEIN KINASE NEKL-3"/>
    <property type="match status" value="1"/>
</dbReference>
<dbReference type="Proteomes" id="UP001344906">
    <property type="component" value="Unassembled WGS sequence"/>
</dbReference>
<keyword evidence="6" id="KW-1133">Transmembrane helix</keyword>
<proteinExistence type="predicted"/>
<dbReference type="Gene3D" id="1.10.510.10">
    <property type="entry name" value="Transferase(Phosphotransferase) domain 1"/>
    <property type="match status" value="1"/>
</dbReference>
<evidence type="ECO:0000256" key="5">
    <source>
        <dbReference type="ARBA" id="ARBA00022840"/>
    </source>
</evidence>
<dbReference type="SMART" id="SM00220">
    <property type="entry name" value="S_TKc"/>
    <property type="match status" value="1"/>
</dbReference>
<keyword evidence="3" id="KW-0547">Nucleotide-binding</keyword>
<gene>
    <name evidence="8" type="ORF">KDH_16060</name>
</gene>
<dbReference type="InterPro" id="IPR000719">
    <property type="entry name" value="Prot_kinase_dom"/>
</dbReference>
<dbReference type="CDD" id="cd14014">
    <property type="entry name" value="STKc_PknB_like"/>
    <property type="match status" value="1"/>
</dbReference>
<dbReference type="PANTHER" id="PTHR43289">
    <property type="entry name" value="MITOGEN-ACTIVATED PROTEIN KINASE KINASE KINASE 20-RELATED"/>
    <property type="match status" value="1"/>
</dbReference>
<evidence type="ECO:0000256" key="4">
    <source>
        <dbReference type="ARBA" id="ARBA00022777"/>
    </source>
</evidence>
<evidence type="ECO:0000259" key="7">
    <source>
        <dbReference type="PROSITE" id="PS50011"/>
    </source>
</evidence>
<evidence type="ECO:0000256" key="1">
    <source>
        <dbReference type="ARBA" id="ARBA00012513"/>
    </source>
</evidence>
<evidence type="ECO:0000313" key="8">
    <source>
        <dbReference type="EMBL" id="GLV54759.1"/>
    </source>
</evidence>
<keyword evidence="4" id="KW-0418">Kinase</keyword>
<feature type="domain" description="Protein kinase" evidence="7">
    <location>
        <begin position="9"/>
        <end position="294"/>
    </location>
</feature>
<evidence type="ECO:0000256" key="2">
    <source>
        <dbReference type="ARBA" id="ARBA00022679"/>
    </source>
</evidence>
<reference evidence="8 9" key="1">
    <citation type="submission" date="2023-02" db="EMBL/GenBank/DDBJ databases">
        <title>Dictyobacter halimunensis sp. nov., a new member of the class Ktedonobacteria from forest soil in a geothermal area.</title>
        <authorList>
            <person name="Rachmania M.K."/>
            <person name="Ningsih F."/>
            <person name="Sakai Y."/>
            <person name="Yabe S."/>
            <person name="Yokota A."/>
            <person name="Sjamsuridzal W."/>
        </authorList>
    </citation>
    <scope>NUCLEOTIDE SEQUENCE [LARGE SCALE GENOMIC DNA]</scope>
    <source>
        <strain evidence="8 9">S3.2.2.5</strain>
    </source>
</reference>
<evidence type="ECO:0000256" key="6">
    <source>
        <dbReference type="SAM" id="Phobius"/>
    </source>
</evidence>
<accession>A0ABQ6FM17</accession>
<keyword evidence="6" id="KW-0812">Transmembrane</keyword>
<keyword evidence="6" id="KW-0472">Membrane</keyword>
<protein>
    <recommendedName>
        <fullName evidence="1">non-specific serine/threonine protein kinase</fullName>
        <ecNumber evidence="1">2.7.11.1</ecNumber>
    </recommendedName>
</protein>
<keyword evidence="2" id="KW-0808">Transferase</keyword>
<dbReference type="PROSITE" id="PS50011">
    <property type="entry name" value="PROTEIN_KINASE_DOM"/>
    <property type="match status" value="1"/>
</dbReference>